<dbReference type="AlphaFoldDB" id="A0A7J6MPB3"/>
<sequence length="149" mass="16127">MALIRINSLMMVTLGALSDEIGFLRNASLYNAVDHINNTEMVDGVSYYGRPEDICGYDRRHEKFVGPCFCPDGQNKFAQYSPDVGYMVCAPLCDPTSPAAPQGTATTPFCSDILHRCLLDCSSEPCAPGAVCISYSAFGETGKACMYVI</sequence>
<protein>
    <submittedName>
        <fullName evidence="2">Uncharacterized protein</fullName>
    </submittedName>
</protein>
<reference evidence="2 3" key="1">
    <citation type="submission" date="2020-04" db="EMBL/GenBank/DDBJ databases">
        <title>Perkinsus chesapeaki whole genome sequence.</title>
        <authorList>
            <person name="Bogema D.R."/>
        </authorList>
    </citation>
    <scope>NUCLEOTIDE SEQUENCE [LARGE SCALE GENOMIC DNA]</scope>
    <source>
        <strain evidence="2">ATCC PRA-425</strain>
    </source>
</reference>
<feature type="chain" id="PRO_5029618260" evidence="1">
    <location>
        <begin position="19"/>
        <end position="149"/>
    </location>
</feature>
<dbReference type="Proteomes" id="UP000591131">
    <property type="component" value="Unassembled WGS sequence"/>
</dbReference>
<accession>A0A7J6MPB3</accession>
<evidence type="ECO:0000256" key="1">
    <source>
        <dbReference type="SAM" id="SignalP"/>
    </source>
</evidence>
<proteinExistence type="predicted"/>
<feature type="signal peptide" evidence="1">
    <location>
        <begin position="1"/>
        <end position="18"/>
    </location>
</feature>
<evidence type="ECO:0000313" key="3">
    <source>
        <dbReference type="Proteomes" id="UP000591131"/>
    </source>
</evidence>
<name>A0A7J6MPB3_PERCH</name>
<evidence type="ECO:0000313" key="2">
    <source>
        <dbReference type="EMBL" id="KAF4673433.1"/>
    </source>
</evidence>
<dbReference type="EMBL" id="JAAPAO010000083">
    <property type="protein sequence ID" value="KAF4673433.1"/>
    <property type="molecule type" value="Genomic_DNA"/>
</dbReference>
<comment type="caution">
    <text evidence="2">The sequence shown here is derived from an EMBL/GenBank/DDBJ whole genome shotgun (WGS) entry which is preliminary data.</text>
</comment>
<keyword evidence="3" id="KW-1185">Reference proteome</keyword>
<organism evidence="2 3">
    <name type="scientific">Perkinsus chesapeaki</name>
    <name type="common">Clam parasite</name>
    <name type="synonym">Perkinsus andrewsi</name>
    <dbReference type="NCBI Taxonomy" id="330153"/>
    <lineage>
        <taxon>Eukaryota</taxon>
        <taxon>Sar</taxon>
        <taxon>Alveolata</taxon>
        <taxon>Perkinsozoa</taxon>
        <taxon>Perkinsea</taxon>
        <taxon>Perkinsida</taxon>
        <taxon>Perkinsidae</taxon>
        <taxon>Perkinsus</taxon>
    </lineage>
</organism>
<keyword evidence="1" id="KW-0732">Signal</keyword>
<gene>
    <name evidence="2" type="ORF">FOL47_010585</name>
</gene>